<dbReference type="Proteomes" id="UP001497497">
    <property type="component" value="Unassembled WGS sequence"/>
</dbReference>
<organism evidence="4 5">
    <name type="scientific">Lymnaea stagnalis</name>
    <name type="common">Great pond snail</name>
    <name type="synonym">Helix stagnalis</name>
    <dbReference type="NCBI Taxonomy" id="6523"/>
    <lineage>
        <taxon>Eukaryota</taxon>
        <taxon>Metazoa</taxon>
        <taxon>Spiralia</taxon>
        <taxon>Lophotrochozoa</taxon>
        <taxon>Mollusca</taxon>
        <taxon>Gastropoda</taxon>
        <taxon>Heterobranchia</taxon>
        <taxon>Euthyneura</taxon>
        <taxon>Panpulmonata</taxon>
        <taxon>Hygrophila</taxon>
        <taxon>Lymnaeoidea</taxon>
        <taxon>Lymnaeidae</taxon>
        <taxon>Lymnaea</taxon>
    </lineage>
</organism>
<protein>
    <recommendedName>
        <fullName evidence="3">BTB domain-containing protein</fullName>
    </recommendedName>
</protein>
<reference evidence="4 5" key="1">
    <citation type="submission" date="2024-04" db="EMBL/GenBank/DDBJ databases">
        <authorList>
            <consortium name="Genoscope - CEA"/>
            <person name="William W."/>
        </authorList>
    </citation>
    <scope>NUCLEOTIDE SEQUENCE [LARGE SCALE GENOMIC DNA]</scope>
</reference>
<dbReference type="SMART" id="SM00225">
    <property type="entry name" value="BTB"/>
    <property type="match status" value="1"/>
</dbReference>
<evidence type="ECO:0000313" key="5">
    <source>
        <dbReference type="Proteomes" id="UP001497497"/>
    </source>
</evidence>
<evidence type="ECO:0000259" key="3">
    <source>
        <dbReference type="PROSITE" id="PS50097"/>
    </source>
</evidence>
<accession>A0AAV2IDL7</accession>
<keyword evidence="5" id="KW-1185">Reference proteome</keyword>
<dbReference type="FunFam" id="1.25.40.420:FF:000001">
    <property type="entry name" value="Kelch-like family member 12"/>
    <property type="match status" value="1"/>
</dbReference>
<dbReference type="InterPro" id="IPR011333">
    <property type="entry name" value="SKP1/BTB/POZ_sf"/>
</dbReference>
<name>A0AAV2IDL7_LYMST</name>
<evidence type="ECO:0000313" key="4">
    <source>
        <dbReference type="EMBL" id="CAL1544804.1"/>
    </source>
</evidence>
<dbReference type="Gene3D" id="1.25.40.420">
    <property type="match status" value="1"/>
</dbReference>
<evidence type="ECO:0000256" key="1">
    <source>
        <dbReference type="ARBA" id="ARBA00022441"/>
    </source>
</evidence>
<dbReference type="InterPro" id="IPR015915">
    <property type="entry name" value="Kelch-typ_b-propeller"/>
</dbReference>
<dbReference type="Gene3D" id="2.120.10.80">
    <property type="entry name" value="Kelch-type beta propeller"/>
    <property type="match status" value="2"/>
</dbReference>
<dbReference type="Pfam" id="PF07707">
    <property type="entry name" value="BACK"/>
    <property type="match status" value="1"/>
</dbReference>
<gene>
    <name evidence="4" type="ORF">GSLYS_00018287001</name>
</gene>
<dbReference type="PANTHER" id="PTHR24412:SF272">
    <property type="entry name" value="KELCH-LIKE PROTEIN DIABLO"/>
    <property type="match status" value="1"/>
</dbReference>
<comment type="caution">
    <text evidence="4">The sequence shown here is derived from an EMBL/GenBank/DDBJ whole genome shotgun (WGS) entry which is preliminary data.</text>
</comment>
<dbReference type="InterPro" id="IPR011705">
    <property type="entry name" value="BACK"/>
</dbReference>
<proteinExistence type="predicted"/>
<sequence length="581" mass="65795">MAAPAICSTTNMHPHILSEAEYGQSMLMKLNEFRLGALFTDAILCVGQEEFPCHKNVLAVSSPYFQAMFTSDLKESRESRINFNEVSPWTLKRVIDYAYSGKIEVSTTNAQEMLAAASLFQYPAIVSACEEFLEQQLHSSNCLGFEMFAQLHCCTELQKKARQFALENFTSVVENDEFLELPFDRLQSYISSDYIDVRTEETVFKAIKNWVQFDLDEREKQLPELLENVRLFVFDIPQLKIIEQDPLICGSEKCLSLVQDAKRLIQTFHETQAGKRRRSMQDIFIQPRPSTVAKEVVVVLGGRSTDSYVTCSVEMYDPHKDKWSNLADLPQGVTWFSVAVLANCIYVAGGILDNCIISKVWKFDAVDRKWYSVAPMLKPRARHAAAIIEDKMYVLGGVRYEGKMLSVETIECYNPVSNTWTAAGRTTFPRKESCVVPYNNTIVELGGLKGEEAIDNALDSYHIKEDGIRPSGEQFMLPENIRFAKIVVINTVFYIIWEDSNKMIALNAQKRTFKPLPSMHYSRVSSGATVVDGKIYVTGGLIKDEPTSKVESFDPITEKWTEEKPMSEGRALHGCVTLKMC</sequence>
<dbReference type="InterPro" id="IPR017096">
    <property type="entry name" value="BTB-kelch_protein"/>
</dbReference>
<dbReference type="InterPro" id="IPR000210">
    <property type="entry name" value="BTB/POZ_dom"/>
</dbReference>
<dbReference type="Pfam" id="PF24681">
    <property type="entry name" value="Kelch_KLHDC2_KLHL20_DRC7"/>
    <property type="match status" value="1"/>
</dbReference>
<keyword evidence="2" id="KW-0677">Repeat</keyword>
<dbReference type="PANTHER" id="PTHR24412">
    <property type="entry name" value="KELCH PROTEIN"/>
    <property type="match status" value="1"/>
</dbReference>
<dbReference type="SMART" id="SM00875">
    <property type="entry name" value="BACK"/>
    <property type="match status" value="1"/>
</dbReference>
<evidence type="ECO:0000256" key="2">
    <source>
        <dbReference type="ARBA" id="ARBA00022737"/>
    </source>
</evidence>
<dbReference type="PROSITE" id="PS50097">
    <property type="entry name" value="BTB"/>
    <property type="match status" value="1"/>
</dbReference>
<dbReference type="SMART" id="SM00612">
    <property type="entry name" value="Kelch"/>
    <property type="match status" value="5"/>
</dbReference>
<dbReference type="SUPFAM" id="SSF54695">
    <property type="entry name" value="POZ domain"/>
    <property type="match status" value="1"/>
</dbReference>
<keyword evidence="1" id="KW-0880">Kelch repeat</keyword>
<dbReference type="SUPFAM" id="SSF117281">
    <property type="entry name" value="Kelch motif"/>
    <property type="match status" value="1"/>
</dbReference>
<dbReference type="InterPro" id="IPR006652">
    <property type="entry name" value="Kelch_1"/>
</dbReference>
<dbReference type="Gene3D" id="3.30.710.10">
    <property type="entry name" value="Potassium Channel Kv1.1, Chain A"/>
    <property type="match status" value="1"/>
</dbReference>
<dbReference type="PIRSF" id="PIRSF037037">
    <property type="entry name" value="Kelch-like_protein_gigaxonin"/>
    <property type="match status" value="1"/>
</dbReference>
<dbReference type="EMBL" id="CAXITT010000648">
    <property type="protein sequence ID" value="CAL1544804.1"/>
    <property type="molecule type" value="Genomic_DNA"/>
</dbReference>
<dbReference type="Pfam" id="PF01344">
    <property type="entry name" value="Kelch_1"/>
    <property type="match status" value="1"/>
</dbReference>
<feature type="domain" description="BTB" evidence="3">
    <location>
        <begin position="40"/>
        <end position="107"/>
    </location>
</feature>
<dbReference type="Pfam" id="PF00651">
    <property type="entry name" value="BTB"/>
    <property type="match status" value="1"/>
</dbReference>
<dbReference type="AlphaFoldDB" id="A0AAV2IDL7"/>